<dbReference type="GO" id="GO:0006355">
    <property type="term" value="P:regulation of DNA-templated transcription"/>
    <property type="evidence" value="ECO:0007669"/>
    <property type="project" value="InterPro"/>
</dbReference>
<keyword evidence="1" id="KW-0547">Nucleotide-binding</keyword>
<dbReference type="PROSITE" id="PS50043">
    <property type="entry name" value="HTH_LUXR_2"/>
    <property type="match status" value="1"/>
</dbReference>
<dbReference type="PANTHER" id="PTHR16305">
    <property type="entry name" value="TESTICULAR SOLUBLE ADENYLYL CYCLASE"/>
    <property type="match status" value="1"/>
</dbReference>
<dbReference type="Pfam" id="PF00196">
    <property type="entry name" value="GerE"/>
    <property type="match status" value="1"/>
</dbReference>
<feature type="domain" description="HTH luxR-type" evidence="3">
    <location>
        <begin position="839"/>
        <end position="902"/>
    </location>
</feature>
<dbReference type="RefSeq" id="WP_175347564.1">
    <property type="nucleotide sequence ID" value="NZ_JABMCI010000063.1"/>
</dbReference>
<evidence type="ECO:0000256" key="1">
    <source>
        <dbReference type="ARBA" id="ARBA00022741"/>
    </source>
</evidence>
<dbReference type="InterPro" id="IPR036388">
    <property type="entry name" value="WH-like_DNA-bd_sf"/>
</dbReference>
<dbReference type="InterPro" id="IPR027417">
    <property type="entry name" value="P-loop_NTPase"/>
</dbReference>
<dbReference type="GO" id="GO:0005524">
    <property type="term" value="F:ATP binding"/>
    <property type="evidence" value="ECO:0007669"/>
    <property type="project" value="UniProtKB-KW"/>
</dbReference>
<dbReference type="InterPro" id="IPR016032">
    <property type="entry name" value="Sig_transdc_resp-reg_C-effctor"/>
</dbReference>
<name>A0A7Y6A0W2_9CELL</name>
<dbReference type="Gene3D" id="3.40.50.300">
    <property type="entry name" value="P-loop containing nucleotide triphosphate hydrolases"/>
    <property type="match status" value="1"/>
</dbReference>
<dbReference type="Proteomes" id="UP000565724">
    <property type="component" value="Unassembled WGS sequence"/>
</dbReference>
<comment type="caution">
    <text evidence="4">The sequence shown here is derived from an EMBL/GenBank/DDBJ whole genome shotgun (WGS) entry which is preliminary data.</text>
</comment>
<dbReference type="SMART" id="SM00421">
    <property type="entry name" value="HTH_LUXR"/>
    <property type="match status" value="1"/>
</dbReference>
<dbReference type="GO" id="GO:0003677">
    <property type="term" value="F:DNA binding"/>
    <property type="evidence" value="ECO:0007669"/>
    <property type="project" value="InterPro"/>
</dbReference>
<dbReference type="GO" id="GO:0004016">
    <property type="term" value="F:adenylate cyclase activity"/>
    <property type="evidence" value="ECO:0007669"/>
    <property type="project" value="TreeGrafter"/>
</dbReference>
<evidence type="ECO:0000259" key="3">
    <source>
        <dbReference type="PROSITE" id="PS50043"/>
    </source>
</evidence>
<proteinExistence type="predicted"/>
<dbReference type="EMBL" id="JABMCI010000063">
    <property type="protein sequence ID" value="NUU17600.1"/>
    <property type="molecule type" value="Genomic_DNA"/>
</dbReference>
<dbReference type="InterPro" id="IPR000792">
    <property type="entry name" value="Tscrpt_reg_LuxR_C"/>
</dbReference>
<sequence>MLHGRDVERARLAALVDGARQGRAGTLALHGDPGTGKTALLDDLAEACHGVTVLRTQGIESESPLAFASLHRLLRPLLPRLDHIPAPQAGALDLAFGRQDGDAVDPFLVAVATLSLVTEAAEHQPVLAMVDDAHWLDAASADVLLFTARRLDADQVVLLFSVRDGQGTSFSHPGVPSLLIRELDDASARAVVEDHLDAGAKDSVTTDRVLRQAGGNPLALVELSTALTSDQLQGAEPLPVTAAMERVFLDRARRLPERVQRFLLIVAADDSGRVATVRRAAEILAIPDRAFAEAEASGLMLRAGDTLRVRHPLVRSALYQAAPTSLRGDVHRALAAALEGVGEPDRQVWHDAFGADGPDAAIAARLDGAGVRSERRGGHAAAADFFERAAELSPAADLRAERRFSAARNAWAASLTARARSLVTAARGEADDPSLLADIDRLRGRIEVNVGSAATAHRIFVSAAVAAVDTTPARALDLAVAAAGLAAYGGDSGIRLDPAIVIRPGGDPDDSRARTLHDLLLAMTAASQHQWPQAVERLRDAAQGAVDGDADLLAHLGQAAVHLGDDTTAGHAFAAMLGTGRQSGAGMTVLYALPRQAFPLFLSGQWSAVRRSADEAHRLSTSVGQPALSATPLAWLALLAALRGEDVAPDLRAELDEVVEHHPLGILAAPTADLIRWADGARAAQAGAAEVAIHHVTQMRVPALTRMAAIDRITAAVHADQPEQATEWLGELVPFAQGTRWPWALGAVEHARALLSPQAAAPAHFEQSLTHYVNAARPFDLARTHLAYGQHLRRAQHRVDARLHLRRALESFEDLRAAPLSAVAARELRAAGETARTRDVSTLVQLTPMELQVAQLVSQGMSNKEVAAHCWVSPRTVGFHLRNCFAKTGVSSRGELAQLSLG</sequence>
<dbReference type="InterPro" id="IPR041664">
    <property type="entry name" value="AAA_16"/>
</dbReference>
<dbReference type="SUPFAM" id="SSF46894">
    <property type="entry name" value="C-terminal effector domain of the bipartite response regulators"/>
    <property type="match status" value="1"/>
</dbReference>
<protein>
    <submittedName>
        <fullName evidence="4">AAA family ATPase</fullName>
    </submittedName>
</protein>
<evidence type="ECO:0000256" key="2">
    <source>
        <dbReference type="ARBA" id="ARBA00022840"/>
    </source>
</evidence>
<dbReference type="SUPFAM" id="SSF52540">
    <property type="entry name" value="P-loop containing nucleoside triphosphate hydrolases"/>
    <property type="match status" value="1"/>
</dbReference>
<evidence type="ECO:0000313" key="5">
    <source>
        <dbReference type="Proteomes" id="UP000565724"/>
    </source>
</evidence>
<dbReference type="PRINTS" id="PR00038">
    <property type="entry name" value="HTHLUXR"/>
</dbReference>
<dbReference type="Gene3D" id="1.10.10.10">
    <property type="entry name" value="Winged helix-like DNA-binding domain superfamily/Winged helix DNA-binding domain"/>
    <property type="match status" value="1"/>
</dbReference>
<keyword evidence="5" id="KW-1185">Reference proteome</keyword>
<evidence type="ECO:0000313" key="4">
    <source>
        <dbReference type="EMBL" id="NUU17600.1"/>
    </source>
</evidence>
<reference evidence="4 5" key="1">
    <citation type="submission" date="2020-05" db="EMBL/GenBank/DDBJ databases">
        <title>Genome Sequencing of Type Strains.</title>
        <authorList>
            <person name="Lemaire J.F."/>
            <person name="Inderbitzin P."/>
            <person name="Gregorio O.A."/>
            <person name="Collins S.B."/>
            <person name="Wespe N."/>
            <person name="Knight-Connoni V."/>
        </authorList>
    </citation>
    <scope>NUCLEOTIDE SEQUENCE [LARGE SCALE GENOMIC DNA]</scope>
    <source>
        <strain evidence="4 5">ATCC 25174</strain>
    </source>
</reference>
<organism evidence="4 5">
    <name type="scientific">Cellulomonas humilata</name>
    <dbReference type="NCBI Taxonomy" id="144055"/>
    <lineage>
        <taxon>Bacteria</taxon>
        <taxon>Bacillati</taxon>
        <taxon>Actinomycetota</taxon>
        <taxon>Actinomycetes</taxon>
        <taxon>Micrococcales</taxon>
        <taxon>Cellulomonadaceae</taxon>
        <taxon>Cellulomonas</taxon>
    </lineage>
</organism>
<dbReference type="Pfam" id="PF13191">
    <property type="entry name" value="AAA_16"/>
    <property type="match status" value="1"/>
</dbReference>
<dbReference type="GO" id="GO:0005737">
    <property type="term" value="C:cytoplasm"/>
    <property type="evidence" value="ECO:0007669"/>
    <property type="project" value="TreeGrafter"/>
</dbReference>
<accession>A0A7Y6A0W2</accession>
<dbReference type="PANTHER" id="PTHR16305:SF35">
    <property type="entry name" value="TRANSCRIPTIONAL ACTIVATOR DOMAIN"/>
    <property type="match status" value="1"/>
</dbReference>
<gene>
    <name evidence="4" type="ORF">HP550_10090</name>
</gene>
<keyword evidence="2" id="KW-0067">ATP-binding</keyword>
<dbReference type="AlphaFoldDB" id="A0A7Y6A0W2"/>
<dbReference type="CDD" id="cd06170">
    <property type="entry name" value="LuxR_C_like"/>
    <property type="match status" value="1"/>
</dbReference>